<organism evidence="2 3">
    <name type="scientific">Adineta steineri</name>
    <dbReference type="NCBI Taxonomy" id="433720"/>
    <lineage>
        <taxon>Eukaryota</taxon>
        <taxon>Metazoa</taxon>
        <taxon>Spiralia</taxon>
        <taxon>Gnathifera</taxon>
        <taxon>Rotifera</taxon>
        <taxon>Eurotatoria</taxon>
        <taxon>Bdelloidea</taxon>
        <taxon>Adinetida</taxon>
        <taxon>Adinetidae</taxon>
        <taxon>Adineta</taxon>
    </lineage>
</organism>
<sequence length="222" mass="23986">MRNYLQSFRVNADRMVIATRRRTPTWLPMAGVCVVAAVLIAVAIIIVTSLIPVYLSKKGANIVVDEDNSVGTIDTVFATDFSSTVGETITDLDSMAKQLNNKMGYSNDVLSVQSGSFGAGDVISSKKRKRQLRNAVSCDSVDTGSSVGKGNKFSIKIVVNKCPKTKCKTVYCIAQCAPEVKVDIQSKIGSTSFNIRTNLGVRTVSCRFCTFGQVVPGNRNKL</sequence>
<evidence type="ECO:0000313" key="3">
    <source>
        <dbReference type="Proteomes" id="UP000663860"/>
    </source>
</evidence>
<keyword evidence="1" id="KW-0472">Membrane</keyword>
<evidence type="ECO:0000256" key="1">
    <source>
        <dbReference type="SAM" id="Phobius"/>
    </source>
</evidence>
<keyword evidence="1" id="KW-1133">Transmembrane helix</keyword>
<dbReference type="EMBL" id="CAJNOE010000005">
    <property type="protein sequence ID" value="CAF0716938.1"/>
    <property type="molecule type" value="Genomic_DNA"/>
</dbReference>
<feature type="transmembrane region" description="Helical" evidence="1">
    <location>
        <begin position="29"/>
        <end position="55"/>
    </location>
</feature>
<reference evidence="2" key="1">
    <citation type="submission" date="2021-02" db="EMBL/GenBank/DDBJ databases">
        <authorList>
            <person name="Nowell W R."/>
        </authorList>
    </citation>
    <scope>NUCLEOTIDE SEQUENCE</scope>
</reference>
<protein>
    <submittedName>
        <fullName evidence="2">Uncharacterized protein</fullName>
    </submittedName>
</protein>
<name>A0A813M9E5_9BILA</name>
<proteinExistence type="predicted"/>
<evidence type="ECO:0000313" key="2">
    <source>
        <dbReference type="EMBL" id="CAF0716938.1"/>
    </source>
</evidence>
<keyword evidence="1" id="KW-0812">Transmembrane</keyword>
<dbReference type="AlphaFoldDB" id="A0A813M9E5"/>
<accession>A0A813M9E5</accession>
<comment type="caution">
    <text evidence="2">The sequence shown here is derived from an EMBL/GenBank/DDBJ whole genome shotgun (WGS) entry which is preliminary data.</text>
</comment>
<dbReference type="Proteomes" id="UP000663860">
    <property type="component" value="Unassembled WGS sequence"/>
</dbReference>
<gene>
    <name evidence="2" type="ORF">IZO911_LOCUS1249</name>
</gene>